<reference evidence="1" key="1">
    <citation type="submission" date="2018-12" db="EMBL/GenBank/DDBJ databases">
        <title>Novel natural products biosynthetic potential of the class Ktedonobacteria.</title>
        <authorList>
            <person name="Zheng Y."/>
            <person name="Saitou A."/>
            <person name="Wang C.M."/>
            <person name="Toyoda A."/>
            <person name="Minakuchi Y."/>
            <person name="Sekiguchi Y."/>
            <person name="Ueda K."/>
            <person name="Takano H."/>
            <person name="Sakai Y."/>
            <person name="Yokota A."/>
            <person name="Yabe S."/>
        </authorList>
    </citation>
    <scope>NUCLEOTIDE SEQUENCE</scope>
    <source>
        <strain evidence="1">COM3</strain>
    </source>
</reference>
<gene>
    <name evidence="1" type="ORF">KTC_06770</name>
</gene>
<dbReference type="Pfam" id="PF24741">
    <property type="entry name" value="AlkZ-rel"/>
    <property type="match status" value="1"/>
</dbReference>
<accession>A0A455SDT5</accession>
<name>A0A455SDT5_9CHLR</name>
<organism evidence="1">
    <name type="scientific">Thermosporothrix sp. COM3</name>
    <dbReference type="NCBI Taxonomy" id="2490863"/>
    <lineage>
        <taxon>Bacteria</taxon>
        <taxon>Bacillati</taxon>
        <taxon>Chloroflexota</taxon>
        <taxon>Ktedonobacteria</taxon>
        <taxon>Ktedonobacterales</taxon>
        <taxon>Thermosporotrichaceae</taxon>
        <taxon>Thermosporothrix</taxon>
    </lineage>
</organism>
<dbReference type="AlphaFoldDB" id="A0A455SDT5"/>
<dbReference type="EMBL" id="AP019376">
    <property type="protein sequence ID" value="BBH85926.1"/>
    <property type="molecule type" value="Genomic_DNA"/>
</dbReference>
<proteinExistence type="predicted"/>
<evidence type="ECO:0000313" key="1">
    <source>
        <dbReference type="EMBL" id="BBH85926.1"/>
    </source>
</evidence>
<evidence type="ECO:0008006" key="2">
    <source>
        <dbReference type="Google" id="ProtNLM"/>
    </source>
</evidence>
<protein>
    <recommendedName>
        <fullName evidence="2">Winged helix DNA-binding domain-containing protein</fullName>
    </recommendedName>
</protein>
<sequence>MADWRTLFPRPITSPDDAVALVNTLGFCTWGPIPRLDFPNLADHMGETAWSVLDRTWTWKDDLHFEQRLYYAKLIAGQPSFLAPDFLPDFIAALGEGERDPFRLYLDGRLSRQARDIYEYLSENPVQPTRDLRRGLRLNEKSMKTVTERALLELQRRFLICKVDLTGRTRGTYSYIWDLAERYWPSAFEQAKQIEPEAARERIRERLSVCGIQPDDALEQRLFLWRS</sequence>
<dbReference type="InterPro" id="IPR056298">
    <property type="entry name" value="AlkZ-rel"/>
</dbReference>